<dbReference type="EMBL" id="AYUF01000489">
    <property type="protein sequence ID" value="ETK01254.1"/>
    <property type="molecule type" value="Genomic_DNA"/>
</dbReference>
<comment type="caution">
    <text evidence="1">The sequence shown here is derived from an EMBL/GenBank/DDBJ whole genome shotgun (WGS) entry which is preliminary data.</text>
</comment>
<gene>
    <name evidence="1" type="ORF">N425_11145</name>
</gene>
<organism evidence="1 2">
    <name type="scientific">Tannerella sp. oral taxon BU063 isolate Cell 2</name>
    <dbReference type="NCBI Taxonomy" id="1411148"/>
    <lineage>
        <taxon>Bacteria</taxon>
        <taxon>Pseudomonadati</taxon>
        <taxon>Bacteroidota</taxon>
        <taxon>Bacteroidia</taxon>
        <taxon>Bacteroidales</taxon>
        <taxon>Tannerellaceae</taxon>
        <taxon>Tannerella</taxon>
    </lineage>
</organism>
<protein>
    <submittedName>
        <fullName evidence="1">Uncharacterized protein</fullName>
    </submittedName>
</protein>
<reference evidence="1 2" key="1">
    <citation type="submission" date="2013-11" db="EMBL/GenBank/DDBJ databases">
        <title>Single cell genomics of uncultured Tannerella BU063 (oral taxon 286).</title>
        <authorList>
            <person name="Beall C.J."/>
            <person name="Campbell A.G."/>
            <person name="Griffen A.L."/>
            <person name="Podar M."/>
            <person name="Leys E.J."/>
        </authorList>
    </citation>
    <scope>NUCLEOTIDE SEQUENCE [LARGE SCALE GENOMIC DNA]</scope>
    <source>
        <strain evidence="1">Cell 2</strain>
    </source>
</reference>
<accession>W2C221</accession>
<sequence>MFVWGGKHSLVFLLGAGLALLFASASLHGWQVGEMALVVATAGYRSPLLLFGGV</sequence>
<evidence type="ECO:0000313" key="1">
    <source>
        <dbReference type="EMBL" id="ETK01254.1"/>
    </source>
</evidence>
<evidence type="ECO:0000313" key="2">
    <source>
        <dbReference type="Proteomes" id="UP000018837"/>
    </source>
</evidence>
<dbReference type="Proteomes" id="UP000018837">
    <property type="component" value="Unassembled WGS sequence"/>
</dbReference>
<proteinExistence type="predicted"/>
<dbReference type="AlphaFoldDB" id="W2C221"/>
<name>W2C221_9BACT</name>